<keyword evidence="2" id="KW-1185">Reference proteome</keyword>
<name>A0ACB9KCR9_9ASTR</name>
<protein>
    <submittedName>
        <fullName evidence="1">Uncharacterized protein</fullName>
    </submittedName>
</protein>
<comment type="caution">
    <text evidence="1">The sequence shown here is derived from an EMBL/GenBank/DDBJ whole genome shotgun (WGS) entry which is preliminary data.</text>
</comment>
<accession>A0ACB9KCR9</accession>
<reference evidence="1 2" key="2">
    <citation type="journal article" date="2022" name="Mol. Ecol. Resour.">
        <title>The genomes of chicory, endive, great burdock and yacon provide insights into Asteraceae paleo-polyploidization history and plant inulin production.</title>
        <authorList>
            <person name="Fan W."/>
            <person name="Wang S."/>
            <person name="Wang H."/>
            <person name="Wang A."/>
            <person name="Jiang F."/>
            <person name="Liu H."/>
            <person name="Zhao H."/>
            <person name="Xu D."/>
            <person name="Zhang Y."/>
        </authorList>
    </citation>
    <scope>NUCLEOTIDE SEQUENCE [LARGE SCALE GENOMIC DNA]</scope>
    <source>
        <strain evidence="2">cv. Yunnan</strain>
        <tissue evidence="1">Leaves</tissue>
    </source>
</reference>
<dbReference type="EMBL" id="CM042018">
    <property type="protein sequence ID" value="KAI3829970.1"/>
    <property type="molecule type" value="Genomic_DNA"/>
</dbReference>
<dbReference type="Proteomes" id="UP001056120">
    <property type="component" value="Linkage Group LG01"/>
</dbReference>
<evidence type="ECO:0000313" key="2">
    <source>
        <dbReference type="Proteomes" id="UP001056120"/>
    </source>
</evidence>
<evidence type="ECO:0000313" key="1">
    <source>
        <dbReference type="EMBL" id="KAI3829970.1"/>
    </source>
</evidence>
<reference evidence="2" key="1">
    <citation type="journal article" date="2022" name="Mol. Ecol. Resour.">
        <title>The genomes of chicory, endive, great burdock and yacon provide insights into Asteraceae palaeo-polyploidization history and plant inulin production.</title>
        <authorList>
            <person name="Fan W."/>
            <person name="Wang S."/>
            <person name="Wang H."/>
            <person name="Wang A."/>
            <person name="Jiang F."/>
            <person name="Liu H."/>
            <person name="Zhao H."/>
            <person name="Xu D."/>
            <person name="Zhang Y."/>
        </authorList>
    </citation>
    <scope>NUCLEOTIDE SEQUENCE [LARGE SCALE GENOMIC DNA]</scope>
    <source>
        <strain evidence="2">cv. Yunnan</strain>
    </source>
</reference>
<proteinExistence type="predicted"/>
<sequence>MAEPWDSVSCHVVAIPYPGRGHINPLMNLCKLIALRRPSNFLITVIITEEWLGFIGSEPKRTNIRFATIPNVIPSELNRAADFAGFFNATLTKMEDPVEQLLRRMEVPVSVLVYDTYLSWVLNIGGRMNIPVANLFTMSATVFSMSFHYDLLVENCHAGDSFSGNVEEIVDYIPGVHPIRVADLVTCFNGKGKEVWPVSSQAILMATKAQYLLFVSIYELEARAIDAFKSKLSIPVYAVGPAIPYFSLNDIQNDQNAPDYVKWLDRQPRASVLYISQGSFLSVSDAQLEEIIAGVHDSGVRYMWIARGDKTRFKYENDEKGLVIPWCDQLRVLCHGSIGAFWSHCGWNSTKEGAFSGVPILTFPIFWDQLSNSKMIVEDWKMGKRVSIGEGILVTREEISKLIRSFMDEESEKGKEMRKRAKEVEKICRQATAEGGSAQIDIDSFISDISKSRMNS</sequence>
<gene>
    <name evidence="1" type="ORF">L1987_04102</name>
</gene>
<organism evidence="1 2">
    <name type="scientific">Smallanthus sonchifolius</name>
    <dbReference type="NCBI Taxonomy" id="185202"/>
    <lineage>
        <taxon>Eukaryota</taxon>
        <taxon>Viridiplantae</taxon>
        <taxon>Streptophyta</taxon>
        <taxon>Embryophyta</taxon>
        <taxon>Tracheophyta</taxon>
        <taxon>Spermatophyta</taxon>
        <taxon>Magnoliopsida</taxon>
        <taxon>eudicotyledons</taxon>
        <taxon>Gunneridae</taxon>
        <taxon>Pentapetalae</taxon>
        <taxon>asterids</taxon>
        <taxon>campanulids</taxon>
        <taxon>Asterales</taxon>
        <taxon>Asteraceae</taxon>
        <taxon>Asteroideae</taxon>
        <taxon>Heliantheae alliance</taxon>
        <taxon>Millerieae</taxon>
        <taxon>Smallanthus</taxon>
    </lineage>
</organism>